<organism evidence="16 17">
    <name type="scientific">Cylindrodendrum hubeiense</name>
    <dbReference type="NCBI Taxonomy" id="595255"/>
    <lineage>
        <taxon>Eukaryota</taxon>
        <taxon>Fungi</taxon>
        <taxon>Dikarya</taxon>
        <taxon>Ascomycota</taxon>
        <taxon>Pezizomycotina</taxon>
        <taxon>Sordariomycetes</taxon>
        <taxon>Hypocreomycetidae</taxon>
        <taxon>Hypocreales</taxon>
        <taxon>Nectriaceae</taxon>
        <taxon>Cylindrodendrum</taxon>
    </lineage>
</organism>
<evidence type="ECO:0000256" key="12">
    <source>
        <dbReference type="ARBA" id="ARBA00047174"/>
    </source>
</evidence>
<evidence type="ECO:0000256" key="9">
    <source>
        <dbReference type="ARBA" id="ARBA00023326"/>
    </source>
</evidence>
<evidence type="ECO:0000256" key="14">
    <source>
        <dbReference type="SAM" id="SignalP"/>
    </source>
</evidence>
<dbReference type="AlphaFoldDB" id="A0A9P5HAF1"/>
<comment type="similarity">
    <text evidence="10">Belongs to the polysaccharide monooxygenase AA9 family.</text>
</comment>
<keyword evidence="5" id="KW-0136">Cellulose degradation</keyword>
<dbReference type="OrthoDB" id="2525337at2759"/>
<keyword evidence="9" id="KW-0624">Polysaccharide degradation</keyword>
<evidence type="ECO:0000256" key="13">
    <source>
        <dbReference type="SAM" id="MobiDB-lite"/>
    </source>
</evidence>
<comment type="subcellular location">
    <subcellularLocation>
        <location evidence="2">Secreted</location>
    </subcellularLocation>
</comment>
<dbReference type="CDD" id="cd21175">
    <property type="entry name" value="LPMO_AA9"/>
    <property type="match status" value="1"/>
</dbReference>
<evidence type="ECO:0000256" key="5">
    <source>
        <dbReference type="ARBA" id="ARBA00023001"/>
    </source>
</evidence>
<protein>
    <recommendedName>
        <fullName evidence="12">lytic cellulose monooxygenase (C4-dehydrogenating)</fullName>
        <ecNumber evidence="12">1.14.99.56</ecNumber>
    </recommendedName>
</protein>
<sequence>MRYTVASALAMASTVAAHAQVYGVWVNGVDQGDGRSAYIRSPANNNPVKDLTSADIVCNVNGGTPVADFVTAAAGDELTFEWYHDNRADDIIAASHKGPIITYIAEYTETDGTGALWTKIAEDGYDGSEWAVDKLIAAGGKADFTLPSGLAAGKYLIRQEIIALHESDTAYNANSARGAQFYPSCIQFEITGSGSDVPDEAFDFNTGYTYSDPGILFNLYGSFTSYTIPGPDVWTGSGSSGGSNTAVATTTKAAAATTKAAVATSAAAAATTSVAEAVIATTTSAAQAAVTTEPAAVETSIVPTFSTIVTSAAATQVESEAPVATSTGTPSTGCSSRRRRRRNARRNIKKLSDNQ</sequence>
<dbReference type="InterPro" id="IPR049892">
    <property type="entry name" value="AA9"/>
</dbReference>
<evidence type="ECO:0000259" key="15">
    <source>
        <dbReference type="Pfam" id="PF03443"/>
    </source>
</evidence>
<reference evidence="16" key="1">
    <citation type="submission" date="2020-03" db="EMBL/GenBank/DDBJ databases">
        <title>Draft Genome Sequence of Cylindrodendrum hubeiense.</title>
        <authorList>
            <person name="Buettner E."/>
            <person name="Kellner H."/>
        </authorList>
    </citation>
    <scope>NUCLEOTIDE SEQUENCE</scope>
    <source>
        <strain evidence="16">IHI 201604</strain>
    </source>
</reference>
<keyword evidence="3" id="KW-0964">Secreted</keyword>
<evidence type="ECO:0000256" key="7">
    <source>
        <dbReference type="ARBA" id="ARBA00023157"/>
    </source>
</evidence>
<dbReference type="GO" id="GO:0030245">
    <property type="term" value="P:cellulose catabolic process"/>
    <property type="evidence" value="ECO:0007669"/>
    <property type="project" value="UniProtKB-KW"/>
</dbReference>
<dbReference type="GO" id="GO:0005576">
    <property type="term" value="C:extracellular region"/>
    <property type="evidence" value="ECO:0007669"/>
    <property type="project" value="UniProtKB-SubCell"/>
</dbReference>
<comment type="catalytic activity">
    <reaction evidence="11">
        <text>[(1-&gt;4)-beta-D-glucosyl]n+m + reduced acceptor + O2 = 4-dehydro-beta-D-glucosyl-[(1-&gt;4)-beta-D-glucosyl]n-1 + [(1-&gt;4)-beta-D-glucosyl]m + acceptor + H2O.</text>
        <dbReference type="EC" id="1.14.99.56"/>
    </reaction>
</comment>
<feature type="domain" description="Auxiliary Activity family 9 catalytic" evidence="15">
    <location>
        <begin position="18"/>
        <end position="224"/>
    </location>
</feature>
<dbReference type="Gene3D" id="2.70.50.70">
    <property type="match status" value="1"/>
</dbReference>
<keyword evidence="6" id="KW-0186">Copper</keyword>
<feature type="compositionally biased region" description="Low complexity" evidence="13">
    <location>
        <begin position="325"/>
        <end position="335"/>
    </location>
</feature>
<evidence type="ECO:0000256" key="8">
    <source>
        <dbReference type="ARBA" id="ARBA00023277"/>
    </source>
</evidence>
<accession>A0A9P5HAF1</accession>
<feature type="chain" id="PRO_5040357559" description="lytic cellulose monooxygenase (C4-dehydrogenating)" evidence="14">
    <location>
        <begin position="20"/>
        <end position="355"/>
    </location>
</feature>
<gene>
    <name evidence="16" type="ORF">G7Z17_g6166</name>
</gene>
<keyword evidence="8" id="KW-0119">Carbohydrate metabolism</keyword>
<dbReference type="Proteomes" id="UP000722485">
    <property type="component" value="Unassembled WGS sequence"/>
</dbReference>
<comment type="cofactor">
    <cofactor evidence="1">
        <name>Cu(2+)</name>
        <dbReference type="ChEBI" id="CHEBI:29036"/>
    </cofactor>
</comment>
<evidence type="ECO:0000256" key="4">
    <source>
        <dbReference type="ARBA" id="ARBA00022729"/>
    </source>
</evidence>
<feature type="signal peptide" evidence="14">
    <location>
        <begin position="1"/>
        <end position="19"/>
    </location>
</feature>
<dbReference type="PANTHER" id="PTHR33353">
    <property type="entry name" value="PUTATIVE (AFU_ORTHOLOGUE AFUA_1G12560)-RELATED"/>
    <property type="match status" value="1"/>
</dbReference>
<dbReference type="EC" id="1.14.99.56" evidence="12"/>
<evidence type="ECO:0000256" key="11">
    <source>
        <dbReference type="ARBA" id="ARBA00045077"/>
    </source>
</evidence>
<feature type="region of interest" description="Disordered" evidence="13">
    <location>
        <begin position="318"/>
        <end position="355"/>
    </location>
</feature>
<evidence type="ECO:0000256" key="1">
    <source>
        <dbReference type="ARBA" id="ARBA00001973"/>
    </source>
</evidence>
<name>A0A9P5HAF1_9HYPO</name>
<evidence type="ECO:0000256" key="3">
    <source>
        <dbReference type="ARBA" id="ARBA00022525"/>
    </source>
</evidence>
<evidence type="ECO:0000256" key="6">
    <source>
        <dbReference type="ARBA" id="ARBA00023008"/>
    </source>
</evidence>
<feature type="compositionally biased region" description="Basic residues" evidence="13">
    <location>
        <begin position="336"/>
        <end position="349"/>
    </location>
</feature>
<evidence type="ECO:0000313" key="17">
    <source>
        <dbReference type="Proteomes" id="UP000722485"/>
    </source>
</evidence>
<keyword evidence="4 14" id="KW-0732">Signal</keyword>
<dbReference type="EMBL" id="JAANBB010000114">
    <property type="protein sequence ID" value="KAF7549760.1"/>
    <property type="molecule type" value="Genomic_DNA"/>
</dbReference>
<dbReference type="PANTHER" id="PTHR33353:SF17">
    <property type="entry name" value="ENDO-BETA-1,4-GLUCANASE D"/>
    <property type="match status" value="1"/>
</dbReference>
<evidence type="ECO:0000256" key="10">
    <source>
        <dbReference type="ARBA" id="ARBA00044502"/>
    </source>
</evidence>
<dbReference type="InterPro" id="IPR005103">
    <property type="entry name" value="AA9_LPMO"/>
</dbReference>
<dbReference type="Pfam" id="PF03443">
    <property type="entry name" value="AA9"/>
    <property type="match status" value="1"/>
</dbReference>
<proteinExistence type="inferred from homology"/>
<evidence type="ECO:0000313" key="16">
    <source>
        <dbReference type="EMBL" id="KAF7549760.1"/>
    </source>
</evidence>
<evidence type="ECO:0000256" key="2">
    <source>
        <dbReference type="ARBA" id="ARBA00004613"/>
    </source>
</evidence>
<comment type="caution">
    <text evidence="16">The sequence shown here is derived from an EMBL/GenBank/DDBJ whole genome shotgun (WGS) entry which is preliminary data.</text>
</comment>
<keyword evidence="17" id="KW-1185">Reference proteome</keyword>
<keyword evidence="7" id="KW-1015">Disulfide bond</keyword>